<dbReference type="Gene3D" id="2.60.40.1760">
    <property type="entry name" value="glycosyl hydrolase (family 31)"/>
    <property type="match status" value="1"/>
</dbReference>
<reference evidence="8" key="2">
    <citation type="submission" date="2022-08" db="EMBL/GenBank/DDBJ databases">
        <title>Genome Sequencing of Bacteroides fragilis Group Isolates with Nanopore Technology.</title>
        <authorList>
            <person name="Tisza M.J."/>
            <person name="Smith D."/>
            <person name="Dekker J.P."/>
        </authorList>
    </citation>
    <scope>NUCLEOTIDE SEQUENCE</scope>
    <source>
        <strain evidence="8">BFG-527</strain>
    </source>
</reference>
<comment type="similarity">
    <text evidence="1 2">Belongs to the glycosyl hydrolase 31 family.</text>
</comment>
<dbReference type="InterPro" id="IPR000322">
    <property type="entry name" value="Glyco_hydro_31_TIM"/>
</dbReference>
<feature type="domain" description="Glycoside hydrolase family 31 TIM barrel" evidence="4">
    <location>
        <begin position="225"/>
        <end position="538"/>
    </location>
</feature>
<feature type="domain" description="Glycosyl hydrolase family 31 C-terminal" evidence="6">
    <location>
        <begin position="547"/>
        <end position="631"/>
    </location>
</feature>
<dbReference type="CDD" id="cd06592">
    <property type="entry name" value="GH31_NET37"/>
    <property type="match status" value="1"/>
</dbReference>
<name>A0A3E5GIU4_9BACE</name>
<dbReference type="InterPro" id="IPR033403">
    <property type="entry name" value="DUF5110"/>
</dbReference>
<dbReference type="PANTHER" id="PTHR43863">
    <property type="entry name" value="HYDROLASE, PUTATIVE (AFU_ORTHOLOGUE AFUA_1G03140)-RELATED"/>
    <property type="match status" value="1"/>
</dbReference>
<dbReference type="Proteomes" id="UP001060104">
    <property type="component" value="Chromosome"/>
</dbReference>
<dbReference type="EC" id="3.2.1.177" evidence="7"/>
<dbReference type="Pfam" id="PF17137">
    <property type="entry name" value="DUF5110"/>
    <property type="match status" value="1"/>
</dbReference>
<evidence type="ECO:0000256" key="1">
    <source>
        <dbReference type="ARBA" id="ARBA00007806"/>
    </source>
</evidence>
<keyword evidence="3" id="KW-0732">Signal</keyword>
<evidence type="ECO:0000256" key="2">
    <source>
        <dbReference type="RuleBase" id="RU361185"/>
    </source>
</evidence>
<protein>
    <submittedName>
        <fullName evidence="7">Alpha-xylosidase</fullName>
        <ecNumber evidence="7">3.2.1.177</ecNumber>
    </submittedName>
    <submittedName>
        <fullName evidence="8">DUF5110 domain-containing protein</fullName>
    </submittedName>
</protein>
<dbReference type="InterPro" id="IPR017853">
    <property type="entry name" value="GH"/>
</dbReference>
<dbReference type="AlphaFoldDB" id="A0A3E5GIU4"/>
<dbReference type="GO" id="GO:0030246">
    <property type="term" value="F:carbohydrate binding"/>
    <property type="evidence" value="ECO:0007669"/>
    <property type="project" value="InterPro"/>
</dbReference>
<dbReference type="Proteomes" id="UP000095606">
    <property type="component" value="Unassembled WGS sequence"/>
</dbReference>
<sequence length="712" mass="81491">MKKLLLYLFLITAGLISTVQVSAQKEIAPGVIKLQKGEIDTFTPYSLFGGKPVIEAMKALPAAKLPFDAEDVQIKITDRGCLIEVPLEDNEQIYGFGLQFETFGQRGLRKRPIVNDNPLNGLGYTHAPQTFYVSTKGYGILVNTARYTTFLCGSNQKTEHSRQQRIEERKHIATTTEDLYKNRSNGNKIFIDVPGAKGIEVFVITGPEVLDVVKRYNLLSGGGCLPPMWGLGFKYRVKGDATQDSVMRFADYFRNNNIPCDVLGLEPGWQTATYSCSYIWSKDRFPQHKEMLTRLQEKGYKVNLWEHAYVHPSSPIRKALEPYSGDFLVWNGLVPDFIKPEAHKIFTDYHRTLIDEGISGFKLDECDNSNISFASATWCFPDLAQFPSGIDGEQMHQVFGSLYVNAMDSIYRAKNTRTYQDYRSSGMFMSSRSAVLYSDTYDPKEYIQALCNSAFGGLLWCPEVREAHSAEDFFHRLQTVILSPQAMVNAWYLQYAPWLQFDRGKNERGEFLPEAKQYEEYARTLINLRMELIPYLYAAFHTYQQEGTPPFRPLLMDFPKDERLRTISDQYMIGDGLMAAPLYENKKARKVYFPEGTWYNFNTNEKYEGNREYEITTELNQLPLYVRQGTLLPLAEPVPYVDAQTVFNLNCKVYGTPTATCQLFEDDGISYDFQKGQFNQVTLNAAKGKVKLTRTKGCKIKRYQLKGYEFIN</sequence>
<evidence type="ECO:0000313" key="8">
    <source>
        <dbReference type="EMBL" id="UVQ75678.1"/>
    </source>
</evidence>
<gene>
    <name evidence="7" type="primary">yicI_2</name>
    <name evidence="7" type="ORF">ERS852461_01674</name>
    <name evidence="8" type="ORF">NXY30_04535</name>
</gene>
<keyword evidence="2 7" id="KW-0326">Glycosidase</keyword>
<dbReference type="InterPro" id="IPR011013">
    <property type="entry name" value="Gal_mutarotase_sf_dom"/>
</dbReference>
<evidence type="ECO:0000313" key="7">
    <source>
        <dbReference type="EMBL" id="CUP02134.1"/>
    </source>
</evidence>
<dbReference type="SUPFAM" id="SSF51011">
    <property type="entry name" value="Glycosyl hydrolase domain"/>
    <property type="match status" value="1"/>
</dbReference>
<dbReference type="GeneID" id="69587919"/>
<evidence type="ECO:0000313" key="10">
    <source>
        <dbReference type="Proteomes" id="UP001060104"/>
    </source>
</evidence>
<evidence type="ECO:0000259" key="5">
    <source>
        <dbReference type="Pfam" id="PF17137"/>
    </source>
</evidence>
<accession>A0A174JQQ7</accession>
<dbReference type="Pfam" id="PF01055">
    <property type="entry name" value="Glyco_hydro_31_2nd"/>
    <property type="match status" value="1"/>
</dbReference>
<evidence type="ECO:0000313" key="9">
    <source>
        <dbReference type="Proteomes" id="UP000095606"/>
    </source>
</evidence>
<dbReference type="EMBL" id="CZAE01000006">
    <property type="protein sequence ID" value="CUP02134.1"/>
    <property type="molecule type" value="Genomic_DNA"/>
</dbReference>
<keyword evidence="10" id="KW-1185">Reference proteome</keyword>
<dbReference type="Gene3D" id="3.20.20.80">
    <property type="entry name" value="Glycosidases"/>
    <property type="match status" value="1"/>
</dbReference>
<dbReference type="SUPFAM" id="SSF51445">
    <property type="entry name" value="(Trans)glycosidases"/>
    <property type="match status" value="1"/>
</dbReference>
<dbReference type="CDD" id="cd14752">
    <property type="entry name" value="GH31_N"/>
    <property type="match status" value="1"/>
</dbReference>
<evidence type="ECO:0000259" key="4">
    <source>
        <dbReference type="Pfam" id="PF01055"/>
    </source>
</evidence>
<dbReference type="Gene3D" id="2.60.40.1180">
    <property type="entry name" value="Golgi alpha-mannosidase II"/>
    <property type="match status" value="2"/>
</dbReference>
<dbReference type="GO" id="GO:0061634">
    <property type="term" value="F:alpha-D-xyloside xylohydrolase"/>
    <property type="evidence" value="ECO:0007669"/>
    <property type="project" value="UniProtKB-EC"/>
</dbReference>
<organism evidence="7 9">
    <name type="scientific">Bacteroides faecis</name>
    <dbReference type="NCBI Taxonomy" id="674529"/>
    <lineage>
        <taxon>Bacteria</taxon>
        <taxon>Pseudomonadati</taxon>
        <taxon>Bacteroidota</taxon>
        <taxon>Bacteroidia</taxon>
        <taxon>Bacteroidales</taxon>
        <taxon>Bacteroidaceae</taxon>
        <taxon>Bacteroides</taxon>
    </lineage>
</organism>
<accession>A0A3E5GIU4</accession>
<feature type="chain" id="PRO_5041075588" evidence="3">
    <location>
        <begin position="24"/>
        <end position="712"/>
    </location>
</feature>
<reference evidence="7 9" key="1">
    <citation type="submission" date="2015-09" db="EMBL/GenBank/DDBJ databases">
        <authorList>
            <consortium name="Pathogen Informatics"/>
        </authorList>
    </citation>
    <scope>NUCLEOTIDE SEQUENCE [LARGE SCALE GENOMIC DNA]</scope>
    <source>
        <strain evidence="7 9">2789STDY5834846</strain>
    </source>
</reference>
<dbReference type="PANTHER" id="PTHR43863:SF2">
    <property type="entry name" value="MALTASE-GLUCOAMYLASE"/>
    <property type="match status" value="1"/>
</dbReference>
<dbReference type="Pfam" id="PF21365">
    <property type="entry name" value="Glyco_hydro_31_3rd"/>
    <property type="match status" value="1"/>
</dbReference>
<proteinExistence type="inferred from homology"/>
<evidence type="ECO:0000256" key="3">
    <source>
        <dbReference type="SAM" id="SignalP"/>
    </source>
</evidence>
<keyword evidence="2 7" id="KW-0378">Hydrolase</keyword>
<feature type="domain" description="DUF5110" evidence="5">
    <location>
        <begin position="649"/>
        <end position="693"/>
    </location>
</feature>
<evidence type="ECO:0000259" key="6">
    <source>
        <dbReference type="Pfam" id="PF21365"/>
    </source>
</evidence>
<dbReference type="InterPro" id="IPR051816">
    <property type="entry name" value="Glycosyl_Hydrolase_31"/>
</dbReference>
<dbReference type="SUPFAM" id="SSF74650">
    <property type="entry name" value="Galactose mutarotase-like"/>
    <property type="match status" value="1"/>
</dbReference>
<feature type="signal peptide" evidence="3">
    <location>
        <begin position="1"/>
        <end position="23"/>
    </location>
</feature>
<dbReference type="EMBL" id="CP103141">
    <property type="protein sequence ID" value="UVQ75678.1"/>
    <property type="molecule type" value="Genomic_DNA"/>
</dbReference>
<dbReference type="GO" id="GO:0005975">
    <property type="term" value="P:carbohydrate metabolic process"/>
    <property type="evidence" value="ECO:0007669"/>
    <property type="project" value="InterPro"/>
</dbReference>
<dbReference type="InterPro" id="IPR013780">
    <property type="entry name" value="Glyco_hydro_b"/>
</dbReference>
<dbReference type="RefSeq" id="WP_010535879.1">
    <property type="nucleotide sequence ID" value="NZ_CABMFH010000004.1"/>
</dbReference>
<dbReference type="InterPro" id="IPR048395">
    <property type="entry name" value="Glyco_hydro_31_C"/>
</dbReference>